<keyword evidence="1" id="KW-0812">Transmembrane</keyword>
<dbReference type="AlphaFoldDB" id="A0A1B7MEE8"/>
<evidence type="ECO:0000256" key="1">
    <source>
        <dbReference type="SAM" id="Phobius"/>
    </source>
</evidence>
<dbReference type="EMBL" id="KV449723">
    <property type="protein sequence ID" value="OAX30966.1"/>
    <property type="molecule type" value="Genomic_DNA"/>
</dbReference>
<keyword evidence="1" id="KW-0472">Membrane</keyword>
<dbReference type="Proteomes" id="UP000092154">
    <property type="component" value="Unassembled WGS sequence"/>
</dbReference>
<dbReference type="InParanoid" id="A0A1B7MEE8"/>
<reference evidence="2 3" key="1">
    <citation type="submission" date="2016-06" db="EMBL/GenBank/DDBJ databases">
        <title>Comparative genomics of the ectomycorrhizal sister species Rhizopogon vinicolor and Rhizopogon vesiculosus (Basidiomycota: Boletales) reveals a divergence of the mating type B locus.</title>
        <authorList>
            <consortium name="DOE Joint Genome Institute"/>
            <person name="Mujic A.B."/>
            <person name="Kuo A."/>
            <person name="Tritt A."/>
            <person name="Lipzen A."/>
            <person name="Chen C."/>
            <person name="Johnson J."/>
            <person name="Sharma A."/>
            <person name="Barry K."/>
            <person name="Grigoriev I.V."/>
            <person name="Spatafora J.W."/>
        </authorList>
    </citation>
    <scope>NUCLEOTIDE SEQUENCE [LARGE SCALE GENOMIC DNA]</scope>
    <source>
        <strain evidence="2 3">AM-OR11-026</strain>
    </source>
</reference>
<protein>
    <submittedName>
        <fullName evidence="2">Uncharacterized protein</fullName>
    </submittedName>
</protein>
<keyword evidence="1" id="KW-1133">Transmembrane helix</keyword>
<organism evidence="2 3">
    <name type="scientific">Rhizopogon vinicolor AM-OR11-026</name>
    <dbReference type="NCBI Taxonomy" id="1314800"/>
    <lineage>
        <taxon>Eukaryota</taxon>
        <taxon>Fungi</taxon>
        <taxon>Dikarya</taxon>
        <taxon>Basidiomycota</taxon>
        <taxon>Agaricomycotina</taxon>
        <taxon>Agaricomycetes</taxon>
        <taxon>Agaricomycetidae</taxon>
        <taxon>Boletales</taxon>
        <taxon>Suillineae</taxon>
        <taxon>Rhizopogonaceae</taxon>
        <taxon>Rhizopogon</taxon>
    </lineage>
</organism>
<evidence type="ECO:0000313" key="2">
    <source>
        <dbReference type="EMBL" id="OAX30966.1"/>
    </source>
</evidence>
<feature type="transmembrane region" description="Helical" evidence="1">
    <location>
        <begin position="12"/>
        <end position="30"/>
    </location>
</feature>
<keyword evidence="3" id="KW-1185">Reference proteome</keyword>
<name>A0A1B7MEE8_9AGAM</name>
<evidence type="ECO:0000313" key="3">
    <source>
        <dbReference type="Proteomes" id="UP000092154"/>
    </source>
</evidence>
<dbReference type="OrthoDB" id="2680369at2759"/>
<proteinExistence type="predicted"/>
<gene>
    <name evidence="2" type="ORF">K503DRAFT_870815</name>
</gene>
<accession>A0A1B7MEE8</accession>
<sequence length="200" mass="22186">MSNPTFSFISNAYGFAFGVLSLVGSAIGMCRWHLPSRKIQTLEELLAQTQDLFHSAVEAGLLPDLEFRTNTESRLERLREDTLQVRAKVCVATTLYSDYRALFRGLSFVIAKKCSNLKELRANVITTSEKYRLCQNAVPSITGALEREHTNSDTLSSCGGTAEHSSIPTEPVAESIHKPTCHSRQRAHSCPPIFGITQRI</sequence>